<dbReference type="RefSeq" id="WP_062261595.1">
    <property type="nucleotide sequence ID" value="NZ_LT158599.1"/>
</dbReference>
<dbReference type="KEGG" id="mema:MMAB1_0465"/>
<dbReference type="SUPFAM" id="SSF47413">
    <property type="entry name" value="lambda repressor-like DNA-binding domains"/>
    <property type="match status" value="1"/>
</dbReference>
<dbReference type="AlphaFoldDB" id="A0A0X3BHT4"/>
<dbReference type="InterPro" id="IPR010982">
    <property type="entry name" value="Lambda_DNA-bd_dom_sf"/>
</dbReference>
<protein>
    <recommendedName>
        <fullName evidence="3">HTH cro/C1-type domain-containing protein</fullName>
    </recommendedName>
</protein>
<dbReference type="GO" id="GO:0003677">
    <property type="term" value="F:DNA binding"/>
    <property type="evidence" value="ECO:0007669"/>
    <property type="project" value="InterPro"/>
</dbReference>
<dbReference type="Proteomes" id="UP000069850">
    <property type="component" value="Chromosome 1"/>
</dbReference>
<dbReference type="Pfam" id="PF06114">
    <property type="entry name" value="Peptidase_M78"/>
    <property type="match status" value="1"/>
</dbReference>
<reference evidence="4 5" key="1">
    <citation type="submission" date="2016-01" db="EMBL/GenBank/DDBJ databases">
        <authorList>
            <person name="Manzoor S."/>
        </authorList>
    </citation>
    <scope>NUCLEOTIDE SEQUENCE [LARGE SCALE GENOMIC DNA]</scope>
    <source>
        <strain evidence="4">Methanoculleus sp MAB1</strain>
    </source>
</reference>
<dbReference type="Pfam" id="PF13560">
    <property type="entry name" value="HTH_31"/>
    <property type="match status" value="1"/>
</dbReference>
<feature type="domain" description="HTH cro/C1-type" evidence="3">
    <location>
        <begin position="18"/>
        <end position="69"/>
    </location>
</feature>
<dbReference type="CDD" id="cd00093">
    <property type="entry name" value="HTH_XRE"/>
    <property type="match status" value="1"/>
</dbReference>
<evidence type="ECO:0000256" key="2">
    <source>
        <dbReference type="SAM" id="MobiDB-lite"/>
    </source>
</evidence>
<dbReference type="InterPro" id="IPR001387">
    <property type="entry name" value="Cro/C1-type_HTH"/>
</dbReference>
<evidence type="ECO:0000256" key="1">
    <source>
        <dbReference type="ARBA" id="ARBA00007227"/>
    </source>
</evidence>
<proteinExistence type="inferred from homology"/>
<organism evidence="4 5">
    <name type="scientific">Methanoculleus bourgensis</name>
    <dbReference type="NCBI Taxonomy" id="83986"/>
    <lineage>
        <taxon>Archaea</taxon>
        <taxon>Methanobacteriati</taxon>
        <taxon>Methanobacteriota</taxon>
        <taxon>Stenosarchaea group</taxon>
        <taxon>Methanomicrobia</taxon>
        <taxon>Methanomicrobiales</taxon>
        <taxon>Methanomicrobiaceae</taxon>
        <taxon>Methanoculleus</taxon>
    </lineage>
</organism>
<gene>
    <name evidence="4" type="ORF">MMAB1_0465</name>
</gene>
<dbReference type="Gene3D" id="1.10.10.2910">
    <property type="match status" value="1"/>
</dbReference>
<accession>A0A0X3BHT4</accession>
<dbReference type="Gene3D" id="1.10.260.40">
    <property type="entry name" value="lambda repressor-like DNA-binding domains"/>
    <property type="match status" value="1"/>
</dbReference>
<dbReference type="OrthoDB" id="78367at2157"/>
<evidence type="ECO:0000313" key="5">
    <source>
        <dbReference type="Proteomes" id="UP000069850"/>
    </source>
</evidence>
<sequence length="378" mass="42893">MRRTSPKVNVSPPVMRWLRESSGWSLEDVSGHLHVSVNRVSQWEQGGQAPTLNEVKRLAKAYRRPLAAFFLAEPEEEQPLPRDFRRLPGGARPLTKRTLLAIRKARNLQMISADLMENLDLTTGTDVAGAQLTDDPEEVAVEERTRLGIPVAEQRSWKDAYEGFRAWRDAIEERNIRVFQFPMELEELRGCTLMDHTPNAIVLNSSDIIQARTFTLLHEYGHILLHEPALCTPDRPVIGETHEARVEQWCNRFAGAILMPPKDITEDFTRHGIDGVGRIANRYRVSLATVLTRLVTLNLIAQERYQAEMRKLQRNGAVSTEQGGGGESSARKAQRERGEVFVSLVLENTRRGYITHNEALDYLGVKVKHLRELTKPTP</sequence>
<dbReference type="InterPro" id="IPR052345">
    <property type="entry name" value="Rad_response_metalloprotease"/>
</dbReference>
<name>A0A0X3BHT4_9EURY</name>
<evidence type="ECO:0000313" key="4">
    <source>
        <dbReference type="EMBL" id="CVK31682.1"/>
    </source>
</evidence>
<dbReference type="GeneID" id="27136533"/>
<comment type="similarity">
    <text evidence="1">Belongs to the short-chain fatty acyl-CoA assimilation regulator (ScfR) family.</text>
</comment>
<dbReference type="SMART" id="SM00530">
    <property type="entry name" value="HTH_XRE"/>
    <property type="match status" value="1"/>
</dbReference>
<dbReference type="InterPro" id="IPR010359">
    <property type="entry name" value="IrrE_HExxH"/>
</dbReference>
<dbReference type="PANTHER" id="PTHR43236:SF2">
    <property type="entry name" value="BLL0069 PROTEIN"/>
    <property type="match status" value="1"/>
</dbReference>
<dbReference type="PROSITE" id="PS50943">
    <property type="entry name" value="HTH_CROC1"/>
    <property type="match status" value="1"/>
</dbReference>
<dbReference type="EMBL" id="LT158599">
    <property type="protein sequence ID" value="CVK31682.1"/>
    <property type="molecule type" value="Genomic_DNA"/>
</dbReference>
<evidence type="ECO:0000259" key="3">
    <source>
        <dbReference type="PROSITE" id="PS50943"/>
    </source>
</evidence>
<feature type="region of interest" description="Disordered" evidence="2">
    <location>
        <begin position="315"/>
        <end position="334"/>
    </location>
</feature>
<dbReference type="PANTHER" id="PTHR43236">
    <property type="entry name" value="ANTITOXIN HIGA1"/>
    <property type="match status" value="1"/>
</dbReference>